<evidence type="ECO:0000259" key="4">
    <source>
        <dbReference type="PROSITE" id="PS50234"/>
    </source>
</evidence>
<dbReference type="Gene3D" id="2.60.40.10">
    <property type="entry name" value="Immunoglobulins"/>
    <property type="match status" value="4"/>
</dbReference>
<comment type="caution">
    <text evidence="6">The sequence shown here is derived from an EMBL/GenBank/DDBJ whole genome shotgun (WGS) entry which is preliminary data.</text>
</comment>
<dbReference type="SMART" id="SM00060">
    <property type="entry name" value="FN3"/>
    <property type="match status" value="4"/>
</dbReference>
<feature type="domain" description="VWFA" evidence="4">
    <location>
        <begin position="39"/>
        <end position="212"/>
    </location>
</feature>
<dbReference type="Gene3D" id="3.40.50.410">
    <property type="entry name" value="von Willebrand factor, type A domain"/>
    <property type="match status" value="1"/>
</dbReference>
<dbReference type="Proteomes" id="UP000327468">
    <property type="component" value="Chromosome 20"/>
</dbReference>
<dbReference type="InterPro" id="IPR050991">
    <property type="entry name" value="ECM_Regulatory_Proteins"/>
</dbReference>
<keyword evidence="7" id="KW-1185">Reference proteome</keyword>
<feature type="domain" description="Fibronectin type-III" evidence="5">
    <location>
        <begin position="217"/>
        <end position="309"/>
    </location>
</feature>
<dbReference type="AlphaFoldDB" id="A0A5N5L2R3"/>
<dbReference type="Pfam" id="PF00092">
    <property type="entry name" value="VWA"/>
    <property type="match status" value="1"/>
</dbReference>
<dbReference type="InterPro" id="IPR002035">
    <property type="entry name" value="VWF_A"/>
</dbReference>
<comment type="subcellular location">
    <subcellularLocation>
        <location evidence="1">Secreted</location>
        <location evidence="1">Extracellular space</location>
    </subcellularLocation>
</comment>
<evidence type="ECO:0000313" key="6">
    <source>
        <dbReference type="EMBL" id="KAB5536738.1"/>
    </source>
</evidence>
<dbReference type="SMART" id="SM00327">
    <property type="entry name" value="VWA"/>
    <property type="match status" value="1"/>
</dbReference>
<dbReference type="PROSITE" id="PS50853">
    <property type="entry name" value="FN3"/>
    <property type="match status" value="3"/>
</dbReference>
<accession>A0A5N5L2R3</accession>
<reference evidence="6 7" key="1">
    <citation type="submission" date="2019-06" db="EMBL/GenBank/DDBJ databases">
        <title>A chromosome-scale genome assembly of the striped catfish, Pangasianodon hypophthalmus.</title>
        <authorList>
            <person name="Wen M."/>
            <person name="Zahm M."/>
            <person name="Roques C."/>
            <person name="Cabau C."/>
            <person name="Klopp C."/>
            <person name="Donnadieu C."/>
            <person name="Jouanno E."/>
            <person name="Avarre J.-C."/>
            <person name="Campet M."/>
            <person name="Ha T.T.T."/>
            <person name="Dugue R."/>
            <person name="Lampietro C."/>
            <person name="Louis A."/>
            <person name="Herpin A."/>
            <person name="Echchiki A."/>
            <person name="Berthelot C."/>
            <person name="Parey E."/>
            <person name="Roest-Crollius H."/>
            <person name="Braasch I."/>
            <person name="Postlethwait J."/>
            <person name="Bobe J."/>
            <person name="Montfort J."/>
            <person name="Bouchez O."/>
            <person name="Begum T."/>
            <person name="Schartl M."/>
            <person name="Guiguen Y."/>
        </authorList>
    </citation>
    <scope>NUCLEOTIDE SEQUENCE [LARGE SCALE GENOMIC DNA]</scope>
    <source>
        <strain evidence="6 7">Indonesia</strain>
        <tissue evidence="6">Blood</tissue>
    </source>
</reference>
<dbReference type="SUPFAM" id="SSF53300">
    <property type="entry name" value="vWA-like"/>
    <property type="match status" value="1"/>
</dbReference>
<feature type="domain" description="Fibronectin type-III" evidence="5">
    <location>
        <begin position="407"/>
        <end position="499"/>
    </location>
</feature>
<evidence type="ECO:0000259" key="5">
    <source>
        <dbReference type="PROSITE" id="PS50853"/>
    </source>
</evidence>
<evidence type="ECO:0000256" key="2">
    <source>
        <dbReference type="ARBA" id="ARBA00022737"/>
    </source>
</evidence>
<feature type="chain" id="PRO_5024463008" description="von Willebrand factor A domain-containing protein 1" evidence="3">
    <location>
        <begin position="25"/>
        <end position="592"/>
    </location>
</feature>
<dbReference type="InterPro" id="IPR013783">
    <property type="entry name" value="Ig-like_fold"/>
</dbReference>
<dbReference type="InterPro" id="IPR003961">
    <property type="entry name" value="FN3_dom"/>
</dbReference>
<dbReference type="InterPro" id="IPR036465">
    <property type="entry name" value="vWFA_dom_sf"/>
</dbReference>
<keyword evidence="3" id="KW-0732">Signal</keyword>
<dbReference type="InterPro" id="IPR036116">
    <property type="entry name" value="FN3_sf"/>
</dbReference>
<dbReference type="PRINTS" id="PR00453">
    <property type="entry name" value="VWFADOMAIN"/>
</dbReference>
<dbReference type="PANTHER" id="PTHR46708">
    <property type="entry name" value="TENASCIN"/>
    <property type="match status" value="1"/>
</dbReference>
<dbReference type="GO" id="GO:0005576">
    <property type="term" value="C:extracellular region"/>
    <property type="evidence" value="ECO:0007669"/>
    <property type="project" value="UniProtKB-SubCell"/>
</dbReference>
<dbReference type="PROSITE" id="PS50234">
    <property type="entry name" value="VWFA"/>
    <property type="match status" value="1"/>
</dbReference>
<dbReference type="PANTHER" id="PTHR46708:SF10">
    <property type="entry name" value="RECEPTOR-TYPE TYROSINE-PROTEIN PHOSPHATASE ETA-LIKE"/>
    <property type="match status" value="1"/>
</dbReference>
<dbReference type="EMBL" id="VFJC01000021">
    <property type="protein sequence ID" value="KAB5536738.1"/>
    <property type="molecule type" value="Genomic_DNA"/>
</dbReference>
<dbReference type="SUPFAM" id="SSF49265">
    <property type="entry name" value="Fibronectin type III"/>
    <property type="match status" value="3"/>
</dbReference>
<proteinExistence type="predicted"/>
<feature type="signal peptide" evidence="3">
    <location>
        <begin position="1"/>
        <end position="24"/>
    </location>
</feature>
<organism evidence="6 7">
    <name type="scientific">Pangasianodon hypophthalmus</name>
    <name type="common">Striped catfish</name>
    <name type="synonym">Helicophagus hypophthalmus</name>
    <dbReference type="NCBI Taxonomy" id="310915"/>
    <lineage>
        <taxon>Eukaryota</taxon>
        <taxon>Metazoa</taxon>
        <taxon>Chordata</taxon>
        <taxon>Craniata</taxon>
        <taxon>Vertebrata</taxon>
        <taxon>Euteleostomi</taxon>
        <taxon>Actinopterygii</taxon>
        <taxon>Neopterygii</taxon>
        <taxon>Teleostei</taxon>
        <taxon>Ostariophysi</taxon>
        <taxon>Siluriformes</taxon>
        <taxon>Pangasiidae</taxon>
        <taxon>Pangasianodon</taxon>
    </lineage>
</organism>
<protein>
    <recommendedName>
        <fullName evidence="8">von Willebrand factor A domain-containing protein 1</fullName>
    </recommendedName>
</protein>
<name>A0A5N5L2R3_PANHP</name>
<evidence type="ECO:0000313" key="7">
    <source>
        <dbReference type="Proteomes" id="UP000327468"/>
    </source>
</evidence>
<dbReference type="CDD" id="cd00063">
    <property type="entry name" value="FN3"/>
    <property type="match status" value="3"/>
</dbReference>
<feature type="domain" description="Fibronectin type-III" evidence="5">
    <location>
        <begin position="312"/>
        <end position="404"/>
    </location>
</feature>
<evidence type="ECO:0000256" key="1">
    <source>
        <dbReference type="ARBA" id="ARBA00004239"/>
    </source>
</evidence>
<keyword evidence="2" id="KW-0677">Repeat</keyword>
<gene>
    <name evidence="6" type="ORF">PHYPO_G00110860</name>
</gene>
<evidence type="ECO:0008006" key="8">
    <source>
        <dbReference type="Google" id="ProtNLM"/>
    </source>
</evidence>
<evidence type="ECO:0000256" key="3">
    <source>
        <dbReference type="SAM" id="SignalP"/>
    </source>
</evidence>
<dbReference type="Pfam" id="PF00041">
    <property type="entry name" value="fn3"/>
    <property type="match status" value="3"/>
</dbReference>
<sequence length="592" mass="65459">MRRLGVACLLLLLLLSARVPRSCARDTTPDSGFDCCEGDVLLLLDSSGSISFYEFSRMLHFLSDLLRPFHVGRGHVRVALVQVDTEPRVEFDFDAHSSQNELQDALLRTPQLRGDTMTEKALLLAQRLLWRPAGQKAPPRVLLWLTDGVEPGNVEGPISALHKEGVSVLAVSTGHSNYQVFSRAVTPPIKQHLYFVDPDYMDIITKDLREAITDLICTECLHVRDVTSHSALLHWQAILIGGLSHYELQYGETESNSDTYRKLTLSPDHTWTEVTDLQPDTHYGVRLTAHTPYSTHSTTLSAGFTTLPDLICTDCLQACDVTSHSALLHWQAILIGGLSHYELQYGETESSSDTYRKLTLSPDHTWTEVTDLQPDTHYGVRLTAHTPYSTHSTTLSAGFTTLPDVFYPTTVMVSESGPDRLRVSWSPVQSGRVEWYRVEFGPIPRGDVRSVTLSRSQSSVLLTQLQPDTHYLITISAVHSSGQEGAISVKACTEEVLPGVHDLGLTQMGFDSVKVDWRTQEQAAGLQGYWVKWETGGSSPSSSSSSRYLPAQTLSTVLTHLNPTTRVCVSPVYRTARGEGLCCTTHTHTAAS</sequence>